<dbReference type="Proteomes" id="UP001303701">
    <property type="component" value="Chromosome"/>
</dbReference>
<evidence type="ECO:0000313" key="1">
    <source>
        <dbReference type="EMBL" id="WNF33808.1"/>
    </source>
</evidence>
<gene>
    <name evidence="1" type="ORF">RI196_03740</name>
</gene>
<dbReference type="Gene3D" id="3.30.40.30">
    <property type="entry name" value="YqaI domain"/>
    <property type="match status" value="1"/>
</dbReference>
<organism evidence="1 2">
    <name type="scientific">Aeribacillus composti</name>
    <dbReference type="NCBI Taxonomy" id="1868734"/>
    <lineage>
        <taxon>Bacteria</taxon>
        <taxon>Bacillati</taxon>
        <taxon>Bacillota</taxon>
        <taxon>Bacilli</taxon>
        <taxon>Bacillales</taxon>
        <taxon>Bacillaceae</taxon>
        <taxon>Aeribacillus</taxon>
    </lineage>
</organism>
<protein>
    <submittedName>
        <fullName evidence="1">Uncharacterized protein</fullName>
    </submittedName>
</protein>
<evidence type="ECO:0000313" key="2">
    <source>
        <dbReference type="Proteomes" id="UP001303701"/>
    </source>
</evidence>
<dbReference type="InterPro" id="IPR023118">
    <property type="entry name" value="YqaI_dom_sf"/>
</dbReference>
<dbReference type="InterPro" id="IPR018474">
    <property type="entry name" value="Uncharacterised_Yqai"/>
</dbReference>
<name>A0ABY9WCW5_9BACI</name>
<keyword evidence="2" id="KW-1185">Reference proteome</keyword>
<accession>A0ABY9WCW5</accession>
<dbReference type="GeneID" id="301125058"/>
<proteinExistence type="predicted"/>
<dbReference type="EMBL" id="CP134501">
    <property type="protein sequence ID" value="WNF33808.1"/>
    <property type="molecule type" value="Genomic_DNA"/>
</dbReference>
<sequence length="64" mass="7412">MTQVENPMVRPYHEESTHWGIDACGDEILYGDVIYEFPDGEIVLEENIRQYLTENLGAIRKIAE</sequence>
<reference evidence="1 2" key="1">
    <citation type="submission" date="2023-09" db="EMBL/GenBank/DDBJ databases">
        <title>Different Types of Thermotolerant Ring-Cleaving Dioxygenases derived from Aeribacillus composti HB-1 applied for multiple aromatic hydrocarbons removal.</title>
        <authorList>
            <person name="Cao L."/>
            <person name="Li M."/>
            <person name="Ma T."/>
        </authorList>
    </citation>
    <scope>NUCLEOTIDE SEQUENCE [LARGE SCALE GENOMIC DNA]</scope>
    <source>
        <strain evidence="1 2">HB-1</strain>
    </source>
</reference>
<dbReference type="Pfam" id="PF09466">
    <property type="entry name" value="Yqai"/>
    <property type="match status" value="1"/>
</dbReference>
<dbReference type="SUPFAM" id="SSF160713">
    <property type="entry name" value="YqaI-like"/>
    <property type="match status" value="1"/>
</dbReference>
<dbReference type="RefSeq" id="WP_311066918.1">
    <property type="nucleotide sequence ID" value="NZ_CP134501.1"/>
</dbReference>